<evidence type="ECO:0000256" key="1">
    <source>
        <dbReference type="SAM" id="SignalP"/>
    </source>
</evidence>
<comment type="caution">
    <text evidence="2">The sequence shown here is derived from an EMBL/GenBank/DDBJ whole genome shotgun (WGS) entry which is preliminary data.</text>
</comment>
<evidence type="ECO:0000313" key="3">
    <source>
        <dbReference type="Proteomes" id="UP000283523"/>
    </source>
</evidence>
<dbReference type="AlphaFoldDB" id="A0A418LVS4"/>
<keyword evidence="3" id="KW-1185">Reference proteome</keyword>
<dbReference type="EMBL" id="QXED01000019">
    <property type="protein sequence ID" value="RIV17351.1"/>
    <property type="molecule type" value="Genomic_DNA"/>
</dbReference>
<dbReference type="Proteomes" id="UP000283523">
    <property type="component" value="Unassembled WGS sequence"/>
</dbReference>
<dbReference type="RefSeq" id="WP_119671872.1">
    <property type="nucleotide sequence ID" value="NZ_QXED01000019.1"/>
</dbReference>
<organism evidence="2 3">
    <name type="scientific">Fibrisoma montanum</name>
    <dbReference type="NCBI Taxonomy" id="2305895"/>
    <lineage>
        <taxon>Bacteria</taxon>
        <taxon>Pseudomonadati</taxon>
        <taxon>Bacteroidota</taxon>
        <taxon>Cytophagia</taxon>
        <taxon>Cytophagales</taxon>
        <taxon>Spirosomataceae</taxon>
        <taxon>Fibrisoma</taxon>
    </lineage>
</organism>
<sequence length="214" mass="23647">MRLLPILILLLTSNLINAQTVKLTGTGLPDLDGDYQLAGTLNDRPRYTKTVGQTTYTIFCRRDGKASVWMIEDDKQNNYFGTNAATAEPPLQGWDVGRAGKDLNANFSLLVDKSPVAASASEPQTITIRLANNRNTTQRIIVRTLLGGKETVRARTYQPAEVYEYQVANGTQLYLLTEQEGDLLMSGKGNQVSGRLLLTADKEIANKTYQAYQN</sequence>
<accession>A0A418LVS4</accession>
<keyword evidence="1" id="KW-0732">Signal</keyword>
<feature type="signal peptide" evidence="1">
    <location>
        <begin position="1"/>
        <end position="18"/>
    </location>
</feature>
<protein>
    <submittedName>
        <fullName evidence="2">Uncharacterized protein</fullName>
    </submittedName>
</protein>
<name>A0A418LVS4_9BACT</name>
<gene>
    <name evidence="2" type="ORF">DYU11_32195</name>
</gene>
<evidence type="ECO:0000313" key="2">
    <source>
        <dbReference type="EMBL" id="RIV17351.1"/>
    </source>
</evidence>
<reference evidence="2 3" key="1">
    <citation type="submission" date="2018-08" db="EMBL/GenBank/DDBJ databases">
        <title>Fibrisoma montanum sp. nov., isolated from Danxia mountain soil.</title>
        <authorList>
            <person name="Huang Y."/>
        </authorList>
    </citation>
    <scope>NUCLEOTIDE SEQUENCE [LARGE SCALE GENOMIC DNA]</scope>
    <source>
        <strain evidence="2 3">HYT19</strain>
    </source>
</reference>
<feature type="chain" id="PRO_5019548484" evidence="1">
    <location>
        <begin position="19"/>
        <end position="214"/>
    </location>
</feature>
<proteinExistence type="predicted"/>